<name>A0ABS0GXE1_9ACTN</name>
<evidence type="ECO:0000259" key="6">
    <source>
        <dbReference type="Pfam" id="PF13579"/>
    </source>
</evidence>
<keyword evidence="2" id="KW-0328">Glycosyltransferase</keyword>
<reference evidence="7 8" key="1">
    <citation type="submission" date="2020-11" db="EMBL/GenBank/DDBJ databases">
        <title>A novel isolate from a Black sea contaminated sediment with potential to produce alkanes: Plantactinospora alkalitolerans sp. nov.</title>
        <authorList>
            <person name="Carro L."/>
            <person name="Veyisoglu A."/>
            <person name="Guven K."/>
            <person name="Schumann P."/>
            <person name="Klenk H.-P."/>
            <person name="Sahin N."/>
        </authorList>
    </citation>
    <scope>NUCLEOTIDE SEQUENCE [LARGE SCALE GENOMIC DNA]</scope>
    <source>
        <strain evidence="7 8">S1510</strain>
    </source>
</reference>
<evidence type="ECO:0000259" key="5">
    <source>
        <dbReference type="Pfam" id="PF13439"/>
    </source>
</evidence>
<protein>
    <submittedName>
        <fullName evidence="7">Glycosyltransferase</fullName>
    </submittedName>
</protein>
<dbReference type="Pfam" id="PF13439">
    <property type="entry name" value="Glyco_transf_4"/>
    <property type="match status" value="1"/>
</dbReference>
<dbReference type="Gene3D" id="3.40.50.2000">
    <property type="entry name" value="Glycogen Phosphorylase B"/>
    <property type="match status" value="4"/>
</dbReference>
<evidence type="ECO:0000313" key="7">
    <source>
        <dbReference type="EMBL" id="MBF9130873.1"/>
    </source>
</evidence>
<accession>A0ABS0GXE1</accession>
<dbReference type="PANTHER" id="PTHR12526:SF640">
    <property type="entry name" value="COLANIC ACID BIOSYNTHESIS GLYCOSYLTRANSFERASE WCAL-RELATED"/>
    <property type="match status" value="1"/>
</dbReference>
<dbReference type="SUPFAM" id="SSF53756">
    <property type="entry name" value="UDP-Glycosyltransferase/glycogen phosphorylase"/>
    <property type="match status" value="2"/>
</dbReference>
<dbReference type="RefSeq" id="WP_196202438.1">
    <property type="nucleotide sequence ID" value="NZ_JADPUN010000173.1"/>
</dbReference>
<feature type="domain" description="Glycosyltransferase subfamily 4-like N-terminal" evidence="5">
    <location>
        <begin position="23"/>
        <end position="171"/>
    </location>
</feature>
<keyword evidence="8" id="KW-1185">Reference proteome</keyword>
<dbReference type="PANTHER" id="PTHR12526">
    <property type="entry name" value="GLYCOSYLTRANSFERASE"/>
    <property type="match status" value="1"/>
</dbReference>
<evidence type="ECO:0000256" key="2">
    <source>
        <dbReference type="ARBA" id="ARBA00022676"/>
    </source>
</evidence>
<evidence type="ECO:0000256" key="3">
    <source>
        <dbReference type="ARBA" id="ARBA00022679"/>
    </source>
</evidence>
<gene>
    <name evidence="7" type="ORF">I0C86_18190</name>
</gene>
<dbReference type="InterPro" id="IPR028098">
    <property type="entry name" value="Glyco_trans_4-like_N"/>
</dbReference>
<evidence type="ECO:0000256" key="1">
    <source>
        <dbReference type="ARBA" id="ARBA00009481"/>
    </source>
</evidence>
<proteinExistence type="inferred from homology"/>
<evidence type="ECO:0000313" key="8">
    <source>
        <dbReference type="Proteomes" id="UP000638560"/>
    </source>
</evidence>
<organism evidence="7 8">
    <name type="scientific">Plantactinospora alkalitolerans</name>
    <dbReference type="NCBI Taxonomy" id="2789879"/>
    <lineage>
        <taxon>Bacteria</taxon>
        <taxon>Bacillati</taxon>
        <taxon>Actinomycetota</taxon>
        <taxon>Actinomycetes</taxon>
        <taxon>Micromonosporales</taxon>
        <taxon>Micromonosporaceae</taxon>
        <taxon>Plantactinospora</taxon>
    </lineage>
</organism>
<comment type="caution">
    <text evidence="7">The sequence shown here is derived from an EMBL/GenBank/DDBJ whole genome shotgun (WGS) entry which is preliminary data.</text>
</comment>
<comment type="similarity">
    <text evidence="1">Belongs to the glycosyltransferase group 1 family. Glycosyltransferase 4 subfamily.</text>
</comment>
<dbReference type="EMBL" id="JADPUN010000173">
    <property type="protein sequence ID" value="MBF9130873.1"/>
    <property type="molecule type" value="Genomic_DNA"/>
</dbReference>
<evidence type="ECO:0000256" key="4">
    <source>
        <dbReference type="SAM" id="MobiDB-lite"/>
    </source>
</evidence>
<dbReference type="Pfam" id="PF13692">
    <property type="entry name" value="Glyco_trans_1_4"/>
    <property type="match status" value="2"/>
</dbReference>
<feature type="domain" description="Glycosyltransferase subfamily 4-like N-terminal" evidence="6">
    <location>
        <begin position="441"/>
        <end position="594"/>
    </location>
</feature>
<dbReference type="Proteomes" id="UP000638560">
    <property type="component" value="Unassembled WGS sequence"/>
</dbReference>
<dbReference type="Pfam" id="PF13579">
    <property type="entry name" value="Glyco_trans_4_4"/>
    <property type="match status" value="1"/>
</dbReference>
<sequence>MGRLRVAVLLKTNSGGMWILPQVEELRRRGHEVDVVLPPGPGRLTAELTRRGFDVLESPFDFRFRPGLATLRGLWRLRRLLRRLRPDVLHYHLYASALAARFGTLGLPVRRVHMVAGPLFLESPLIRPVERLLWRLDHATICGTEHTSGLYGALGCPPERRPVATYGVDPAHFAMAHPPDGDRSGNPADGVRSGDPDVPSRDELRAKSRAELGVDSDAFLVVMIAYVYPPKRLAHKGRAIKGHDVLLTAWQTFRSRHPRAHLLLVGGGWTAAGEAHRRELVRRFGVDADPSVTWLESVADVRPCHQAADLSVSPSLSEGHGAAVEASAMGVPSIVSDAGGLPETVDESSGWIVPRGDPTALATALDSAYREFESGRLAGRGEQARLRAVRLFDNRASAVRVADVIEKVARDRADRLPDRAAGAYPFAPVRVAHVIGSLDRGGAETVTLDICRSVPSTEVEQVFLTLAGREGRLVDEFRAAGALVRQCPLRPGPTFGPRLWRSLRALRPDIVVSHVSLVSAAVLLVARAARVPVRVARLWSEGDGRPDTWPQRARRALLRQLLRRTATDVVGVTSAALDLAAPRSGDGRYRVLYNSVSTDRVDGWQREPARRRWNLPAEVPVLVHIGRAASAKNRPFLVEVHRAVRLEEPDARLLAVGPGGVDDIVTAYPDAAYDPYVVLGGETEEIASVLATADVLVLPSRREGLPGVVLEALAAGVPVVATDLPCLRELAAHLHGLTLLPLSAGARSWAGTATAQARTDADGRRRISRSLRSSPFVLEHAVREWKTLWRAGAR</sequence>
<feature type="compositionally biased region" description="Basic and acidic residues" evidence="4">
    <location>
        <begin position="192"/>
        <end position="202"/>
    </location>
</feature>
<keyword evidence="3" id="KW-0808">Transferase</keyword>
<feature type="region of interest" description="Disordered" evidence="4">
    <location>
        <begin position="175"/>
        <end position="202"/>
    </location>
</feature>